<protein>
    <submittedName>
        <fullName evidence="11">ABC transporter permease</fullName>
    </submittedName>
</protein>
<comment type="subcellular location">
    <subcellularLocation>
        <location evidence="1 9">Cell membrane</location>
        <topology evidence="1 9">Multi-pass membrane protein</topology>
    </subcellularLocation>
</comment>
<dbReference type="RefSeq" id="WP_166404461.1">
    <property type="nucleotide sequence ID" value="NZ_JAANHS010000025.1"/>
</dbReference>
<evidence type="ECO:0000256" key="8">
    <source>
        <dbReference type="ARBA" id="ARBA00023136"/>
    </source>
</evidence>
<dbReference type="CDD" id="cd06261">
    <property type="entry name" value="TM_PBP2"/>
    <property type="match status" value="1"/>
</dbReference>
<feature type="transmembrane region" description="Helical" evidence="9">
    <location>
        <begin position="93"/>
        <end position="116"/>
    </location>
</feature>
<dbReference type="Proteomes" id="UP001515660">
    <property type="component" value="Unassembled WGS sequence"/>
</dbReference>
<evidence type="ECO:0000256" key="1">
    <source>
        <dbReference type="ARBA" id="ARBA00004651"/>
    </source>
</evidence>
<feature type="transmembrane region" description="Helical" evidence="9">
    <location>
        <begin position="31"/>
        <end position="50"/>
    </location>
</feature>
<feature type="transmembrane region" description="Helical" evidence="9">
    <location>
        <begin position="252"/>
        <end position="273"/>
    </location>
</feature>
<dbReference type="Pfam" id="PF00528">
    <property type="entry name" value="BPD_transp_1"/>
    <property type="match status" value="1"/>
</dbReference>
<feature type="transmembrane region" description="Helical" evidence="9">
    <location>
        <begin position="206"/>
        <end position="231"/>
    </location>
</feature>
<proteinExistence type="inferred from homology"/>
<keyword evidence="3" id="KW-1003">Cell membrane</keyword>
<dbReference type="Gene3D" id="1.10.3720.10">
    <property type="entry name" value="MetI-like"/>
    <property type="match status" value="1"/>
</dbReference>
<evidence type="ECO:0000256" key="7">
    <source>
        <dbReference type="ARBA" id="ARBA00022989"/>
    </source>
</evidence>
<accession>A0ABX0GAW7</accession>
<evidence type="ECO:0000313" key="11">
    <source>
        <dbReference type="EMBL" id="NHB78460.1"/>
    </source>
</evidence>
<evidence type="ECO:0000256" key="9">
    <source>
        <dbReference type="RuleBase" id="RU363032"/>
    </source>
</evidence>
<comment type="caution">
    <text evidence="11">The sequence shown here is derived from an EMBL/GenBank/DDBJ whole genome shotgun (WGS) entry which is preliminary data.</text>
</comment>
<evidence type="ECO:0000256" key="6">
    <source>
        <dbReference type="ARBA" id="ARBA00022927"/>
    </source>
</evidence>
<evidence type="ECO:0000313" key="12">
    <source>
        <dbReference type="Proteomes" id="UP001515660"/>
    </source>
</evidence>
<evidence type="ECO:0000256" key="3">
    <source>
        <dbReference type="ARBA" id="ARBA00022475"/>
    </source>
</evidence>
<evidence type="ECO:0000259" key="10">
    <source>
        <dbReference type="PROSITE" id="PS50928"/>
    </source>
</evidence>
<dbReference type="InterPro" id="IPR025966">
    <property type="entry name" value="OppC_N"/>
</dbReference>
<dbReference type="EMBL" id="JAANHS010000025">
    <property type="protein sequence ID" value="NHB78460.1"/>
    <property type="molecule type" value="Genomic_DNA"/>
</dbReference>
<dbReference type="PANTHER" id="PTHR43386:SF1">
    <property type="entry name" value="D,D-DIPEPTIDE TRANSPORT SYSTEM PERMEASE PROTEIN DDPC-RELATED"/>
    <property type="match status" value="1"/>
</dbReference>
<keyword evidence="2 9" id="KW-0813">Transport</keyword>
<keyword evidence="5" id="KW-0571">Peptide transport</keyword>
<dbReference type="Pfam" id="PF12911">
    <property type="entry name" value="OppC_N"/>
    <property type="match status" value="1"/>
</dbReference>
<organism evidence="11 12">
    <name type="scientific">Rhodobacter calidifons</name>
    <dbReference type="NCBI Taxonomy" id="2715277"/>
    <lineage>
        <taxon>Bacteria</taxon>
        <taxon>Pseudomonadati</taxon>
        <taxon>Pseudomonadota</taxon>
        <taxon>Alphaproteobacteria</taxon>
        <taxon>Rhodobacterales</taxon>
        <taxon>Rhodobacter group</taxon>
        <taxon>Rhodobacter</taxon>
    </lineage>
</organism>
<sequence>MLARPRLAAAMPARPASGLVAGLSRHPSGRWGLILALTLGAVAVAGPWLAPHPPNIPDYGAALRPPGPGHWLGTDATGRNQLSRLLDGARRSLGGAALVAVAITLIGLVVGTLAALGARWVDAVVMRAVDVVMALPGLILAFAVIGLLGPGYTNLLIALIAADWAYTARIARACAFEAVRSPAAIVARQIGVPEWRVILHHVLPPVFWPLLVLGTLGLGGQIAAISAFSFLGLGVQVPHAEWGAMLADSRHLFTVAPWLLLAPAACILLSVLASNLLGEALRDLATPEGRS</sequence>
<gene>
    <name evidence="11" type="ORF">G8O29_17260</name>
</gene>
<keyword evidence="12" id="KW-1185">Reference proteome</keyword>
<keyword evidence="7 9" id="KW-1133">Transmembrane helix</keyword>
<dbReference type="InterPro" id="IPR035906">
    <property type="entry name" value="MetI-like_sf"/>
</dbReference>
<keyword evidence="8 9" id="KW-0472">Membrane</keyword>
<name>A0ABX0GAW7_9RHOB</name>
<dbReference type="SUPFAM" id="SSF161098">
    <property type="entry name" value="MetI-like"/>
    <property type="match status" value="1"/>
</dbReference>
<comment type="similarity">
    <text evidence="9">Belongs to the binding-protein-dependent transport system permease family.</text>
</comment>
<feature type="transmembrane region" description="Helical" evidence="9">
    <location>
        <begin position="128"/>
        <end position="149"/>
    </location>
</feature>
<reference evidence="11 12" key="1">
    <citation type="journal article" date="2022" name="Microorganisms">
        <title>Genome Sequence and Characterization of a Xanthorhodopsin-Containing, Aerobic Anoxygenic Phototrophic Rhodobacter Species, Isolated from Mesophilic Conditions at Yellowstone National Park.</title>
        <authorList>
            <person name="Kyndt J.A."/>
            <person name="Robertson S."/>
            <person name="Shoffstall I.B."/>
            <person name="Ramaley R.F."/>
            <person name="Meyer T.E."/>
        </authorList>
    </citation>
    <scope>NUCLEOTIDE SEQUENCE [LARGE SCALE GENOMIC DNA]</scope>
    <source>
        <strain evidence="11 12">M37P</strain>
    </source>
</reference>
<dbReference type="PANTHER" id="PTHR43386">
    <property type="entry name" value="OLIGOPEPTIDE TRANSPORT SYSTEM PERMEASE PROTEIN APPC"/>
    <property type="match status" value="1"/>
</dbReference>
<dbReference type="InterPro" id="IPR000515">
    <property type="entry name" value="MetI-like"/>
</dbReference>
<keyword evidence="4 9" id="KW-0812">Transmembrane</keyword>
<evidence type="ECO:0000256" key="4">
    <source>
        <dbReference type="ARBA" id="ARBA00022692"/>
    </source>
</evidence>
<evidence type="ECO:0000256" key="5">
    <source>
        <dbReference type="ARBA" id="ARBA00022856"/>
    </source>
</evidence>
<keyword evidence="6" id="KW-0653">Protein transport</keyword>
<dbReference type="PROSITE" id="PS50928">
    <property type="entry name" value="ABC_TM1"/>
    <property type="match status" value="1"/>
</dbReference>
<evidence type="ECO:0000256" key="2">
    <source>
        <dbReference type="ARBA" id="ARBA00022448"/>
    </source>
</evidence>
<feature type="domain" description="ABC transmembrane type-1" evidence="10">
    <location>
        <begin position="93"/>
        <end position="278"/>
    </location>
</feature>
<dbReference type="InterPro" id="IPR050366">
    <property type="entry name" value="BP-dependent_transpt_permease"/>
</dbReference>